<evidence type="ECO:0000313" key="2">
    <source>
        <dbReference type="EMBL" id="WQH12902.1"/>
    </source>
</evidence>
<dbReference type="Proteomes" id="UP001324794">
    <property type="component" value="Chromosome"/>
</dbReference>
<dbReference type="PANTHER" id="PTHR12526">
    <property type="entry name" value="GLYCOSYLTRANSFERASE"/>
    <property type="match status" value="1"/>
</dbReference>
<accession>A0ABZ0YNK5</accession>
<sequence length="342" mass="38352">MHIIHVNLARGFRGGERQTVLLIQALAKQDEIGRQTLVCQPSSPLRAELADTPDVEFVNANHQLAGHWQAGKGGIIHAHEAKAVHWAWLHSVLFRTPYIITRRVDTPIKRKWSNKVFYRYAHCCVAISNVIAREINALVPRSIFVIASAYTPVRHNPDVAKKLRDTYPGRFIVGHIGALVDRHKGQRVLLEVARQFEKTYPEVLFVFFGKGEDEHKLQQESESLSNVRWLGFKANIGDYMPALDLFAFPSRNEGLGSVLLDIMTAKVSIIASDVGGIPDIITHEQTGLLVPPNNAAMLADGIKRMMNDSRLRAELSYRAFAQLENYSPDAMAAAYLPLYRSI</sequence>
<keyword evidence="2" id="KW-0328">Glycosyltransferase</keyword>
<keyword evidence="3" id="KW-1185">Reference proteome</keyword>
<dbReference type="EC" id="2.4.-.-" evidence="2"/>
<proteinExistence type="predicted"/>
<dbReference type="EMBL" id="CP140255">
    <property type="protein sequence ID" value="WQH12902.1"/>
    <property type="molecule type" value="Genomic_DNA"/>
</dbReference>
<gene>
    <name evidence="2" type="ORF">SR894_22615</name>
</gene>
<dbReference type="PANTHER" id="PTHR12526:SF637">
    <property type="entry name" value="GLYCOSYLTRANSFERASE EPSF-RELATED"/>
    <property type="match status" value="1"/>
</dbReference>
<organism evidence="2 3">
    <name type="scientific">Vreelandella neptunia</name>
    <dbReference type="NCBI Taxonomy" id="115551"/>
    <lineage>
        <taxon>Bacteria</taxon>
        <taxon>Pseudomonadati</taxon>
        <taxon>Pseudomonadota</taxon>
        <taxon>Gammaproteobacteria</taxon>
        <taxon>Oceanospirillales</taxon>
        <taxon>Halomonadaceae</taxon>
        <taxon>Vreelandella</taxon>
    </lineage>
</organism>
<dbReference type="RefSeq" id="WP_246638298.1">
    <property type="nucleotide sequence ID" value="NZ_CP140255.1"/>
</dbReference>
<dbReference type="InterPro" id="IPR001296">
    <property type="entry name" value="Glyco_trans_1"/>
</dbReference>
<keyword evidence="2" id="KW-0808">Transferase</keyword>
<reference evidence="2 3" key="1">
    <citation type="submission" date="2023-11" db="EMBL/GenBank/DDBJ databases">
        <title>MicrobeMod: A computational toolkit for identifying prokaryotic methylation and restriction-modification with nanopore sequencing.</title>
        <authorList>
            <person name="Crits-Christoph A."/>
            <person name="Kang S.C."/>
            <person name="Lee H."/>
            <person name="Ostrov N."/>
        </authorList>
    </citation>
    <scope>NUCLEOTIDE SEQUENCE [LARGE SCALE GENOMIC DNA]</scope>
    <source>
        <strain evidence="2 3">ATCC BAA-805</strain>
    </source>
</reference>
<feature type="domain" description="Glycosyl transferase family 1" evidence="1">
    <location>
        <begin position="169"/>
        <end position="319"/>
    </location>
</feature>
<name>A0ABZ0YNK5_9GAMM</name>
<evidence type="ECO:0000259" key="1">
    <source>
        <dbReference type="Pfam" id="PF00534"/>
    </source>
</evidence>
<dbReference type="Pfam" id="PF00534">
    <property type="entry name" value="Glycos_transf_1"/>
    <property type="match status" value="1"/>
</dbReference>
<evidence type="ECO:0000313" key="3">
    <source>
        <dbReference type="Proteomes" id="UP001324794"/>
    </source>
</evidence>
<dbReference type="SUPFAM" id="SSF53756">
    <property type="entry name" value="UDP-Glycosyltransferase/glycogen phosphorylase"/>
    <property type="match status" value="1"/>
</dbReference>
<dbReference type="CDD" id="cd03801">
    <property type="entry name" value="GT4_PimA-like"/>
    <property type="match status" value="1"/>
</dbReference>
<dbReference type="Gene3D" id="3.40.50.2000">
    <property type="entry name" value="Glycogen Phosphorylase B"/>
    <property type="match status" value="2"/>
</dbReference>
<dbReference type="GO" id="GO:0016757">
    <property type="term" value="F:glycosyltransferase activity"/>
    <property type="evidence" value="ECO:0007669"/>
    <property type="project" value="UniProtKB-KW"/>
</dbReference>
<protein>
    <submittedName>
        <fullName evidence="2">Glycosyltransferase family 4 protein</fullName>
        <ecNumber evidence="2">2.4.-.-</ecNumber>
    </submittedName>
</protein>